<dbReference type="OrthoDB" id="5814713at2"/>
<reference evidence="3" key="3">
    <citation type="submission" date="2021-06" db="EMBL/GenBank/DDBJ databases">
        <title>Genomic Description and Analysis of Intracellular Bacteria, Candidatus Berkiella cookevillensis and Candidatus Berkiella aquae.</title>
        <authorList>
            <person name="Kidane D.T."/>
            <person name="Mehari Y.T."/>
            <person name="Rice F.C."/>
            <person name="Arivett B.A."/>
            <person name="Farone A.L."/>
            <person name="Berk S.G."/>
            <person name="Farone M.B."/>
        </authorList>
    </citation>
    <scope>NUCLEOTIDE SEQUENCE</scope>
    <source>
        <strain evidence="3">CC99</strain>
    </source>
</reference>
<dbReference type="RefSeq" id="WP_057623496.1">
    <property type="nucleotide sequence ID" value="NZ_LKHV02000001.1"/>
</dbReference>
<keyword evidence="4" id="KW-1185">Reference proteome</keyword>
<dbReference type="PANTHER" id="PTHR34875">
    <property type="entry name" value="UPF0237 PROTEIN MJ1558"/>
    <property type="match status" value="1"/>
</dbReference>
<dbReference type="PIRSF" id="PIRSF028103">
    <property type="entry name" value="GcvR"/>
    <property type="match status" value="1"/>
</dbReference>
<dbReference type="STRING" id="437022.CC99x_00593"/>
<sequence>MNKSKTETYLSLCALGEDKPGIVAAFAKAAKSNQCSIVSSKLSVSGDTFALIIHFIGSWHAIAKLESALQKLAQKHEWQLQLKLNQNINTTRTSTVPYYVQVISQDRLGIIHDLTSFFSRKSINIEELQSEIFFAPKTTTVMAHLSFNIYVPTKTNIAAFRESFMLYSEEHNLDVVMEPIK</sequence>
<dbReference type="InterPro" id="IPR050990">
    <property type="entry name" value="UPF0237/GcvR_regulator"/>
</dbReference>
<evidence type="ECO:0000313" key="2">
    <source>
        <dbReference type="EMBL" id="KRG19580.1"/>
    </source>
</evidence>
<reference evidence="3" key="2">
    <citation type="journal article" date="2016" name="Genome Announc.">
        <title>Draft Genome Sequences of Two Novel Amoeba-Resistant Intranuclear Bacteria, 'Candidatus Berkiella cookevillensis' and 'Candidatus Berkiella aquae'.</title>
        <authorList>
            <person name="Mehari Y.T."/>
            <person name="Arivett B.A."/>
            <person name="Farone A.L."/>
            <person name="Gunderson J.H."/>
            <person name="Farone M.B."/>
        </authorList>
    </citation>
    <scope>NUCLEOTIDE SEQUENCE</scope>
    <source>
        <strain evidence="3">CC99</strain>
    </source>
</reference>
<dbReference type="Proteomes" id="UP000051494">
    <property type="component" value="Unassembled WGS sequence"/>
</dbReference>
<comment type="subcellular location">
    <subcellularLocation>
        <location evidence="1">Cytoplasm</location>
    </subcellularLocation>
</comment>
<comment type="caution">
    <text evidence="2">The sequence shown here is derived from an EMBL/GenBank/DDBJ whole genome shotgun (WGS) entry which is preliminary data.</text>
</comment>
<dbReference type="Gene3D" id="3.30.70.260">
    <property type="match status" value="2"/>
</dbReference>
<reference evidence="2" key="1">
    <citation type="submission" date="2015-09" db="EMBL/GenBank/DDBJ databases">
        <title>Draft Genome Sequences of Two Novel Amoeba-resistant Intranuclear Bacteria, Candidatus Berkiella cookevillensis and Candidatus Berkiella aquae.</title>
        <authorList>
            <person name="Mehari Y.T."/>
            <person name="Arivett B.A."/>
            <person name="Farone A.L."/>
            <person name="Gunderson J.H."/>
            <person name="Farone M.B."/>
        </authorList>
    </citation>
    <scope>NUCLEOTIDE SEQUENCE [LARGE SCALE GENOMIC DNA]</scope>
    <source>
        <strain evidence="2">CC99</strain>
    </source>
</reference>
<dbReference type="Pfam" id="PF13740">
    <property type="entry name" value="ACT_6"/>
    <property type="match status" value="1"/>
</dbReference>
<organism evidence="2">
    <name type="scientific">Candidatus Berkiella cookevillensis</name>
    <dbReference type="NCBI Taxonomy" id="437022"/>
    <lineage>
        <taxon>Bacteria</taxon>
        <taxon>Pseudomonadati</taxon>
        <taxon>Pseudomonadota</taxon>
        <taxon>Gammaproteobacteria</taxon>
        <taxon>Candidatus Berkiellales</taxon>
        <taxon>Candidatus Berkiellaceae</taxon>
        <taxon>Candidatus Berkiella</taxon>
    </lineage>
</organism>
<accession>A0A0Q9YGA9</accession>
<dbReference type="SUPFAM" id="SSF55021">
    <property type="entry name" value="ACT-like"/>
    <property type="match status" value="2"/>
</dbReference>
<gene>
    <name evidence="2" type="primary">gcvR</name>
    <name evidence="3" type="ORF">CC99x_001525</name>
    <name evidence="2" type="ORF">CC99x_00593</name>
</gene>
<dbReference type="AlphaFoldDB" id="A0A0Q9YGA9"/>
<evidence type="ECO:0000313" key="4">
    <source>
        <dbReference type="Proteomes" id="UP000051494"/>
    </source>
</evidence>
<dbReference type="GO" id="GO:0005737">
    <property type="term" value="C:cytoplasm"/>
    <property type="evidence" value="ECO:0007669"/>
    <property type="project" value="UniProtKB-SubCell"/>
</dbReference>
<evidence type="ECO:0000313" key="3">
    <source>
        <dbReference type="EMBL" id="MCS5707577.1"/>
    </source>
</evidence>
<keyword evidence="1" id="KW-0804">Transcription</keyword>
<dbReference type="EMBL" id="LKHV01000002">
    <property type="protein sequence ID" value="KRG19580.1"/>
    <property type="molecule type" value="Genomic_DNA"/>
</dbReference>
<keyword evidence="1" id="KW-0678">Repressor</keyword>
<dbReference type="InterPro" id="IPR016867">
    <property type="entry name" value="GcvR"/>
</dbReference>
<dbReference type="PANTHER" id="PTHR34875:SF5">
    <property type="entry name" value="GLYCINE CLEAVAGE SYSTEM TRANSCRIPTIONAL REPRESSOR"/>
    <property type="match status" value="1"/>
</dbReference>
<keyword evidence="1" id="KW-0963">Cytoplasm</keyword>
<dbReference type="EMBL" id="LKHV02000001">
    <property type="protein sequence ID" value="MCS5707577.1"/>
    <property type="molecule type" value="Genomic_DNA"/>
</dbReference>
<dbReference type="InterPro" id="IPR045865">
    <property type="entry name" value="ACT-like_dom_sf"/>
</dbReference>
<dbReference type="GO" id="GO:0006355">
    <property type="term" value="P:regulation of DNA-templated transcription"/>
    <property type="evidence" value="ECO:0007669"/>
    <property type="project" value="UniProtKB-UniRule"/>
</dbReference>
<proteinExistence type="predicted"/>
<evidence type="ECO:0000256" key="1">
    <source>
        <dbReference type="PIRNR" id="PIRNR028103"/>
    </source>
</evidence>
<name>A0A0Q9YGA9_9GAMM</name>
<protein>
    <recommendedName>
        <fullName evidence="1">Glycine cleavage system transcriptional repressor</fullName>
    </recommendedName>
</protein>